<dbReference type="KEGG" id="ncs:NCAS_0F00680"/>
<dbReference type="GO" id="GO:0070131">
    <property type="term" value="P:positive regulation of mitochondrial translation"/>
    <property type="evidence" value="ECO:0007669"/>
    <property type="project" value="EnsemblFungi"/>
</dbReference>
<gene>
    <name evidence="1" type="primary">NCAS0F00680</name>
    <name evidence="1" type="ordered locus">NCAS_0F00680</name>
</gene>
<dbReference type="OrthoDB" id="4062764at2759"/>
<organism evidence="1 2">
    <name type="scientific">Naumovozyma castellii</name>
    <name type="common">Yeast</name>
    <name type="synonym">Saccharomyces castellii</name>
    <dbReference type="NCBI Taxonomy" id="27288"/>
    <lineage>
        <taxon>Eukaryota</taxon>
        <taxon>Fungi</taxon>
        <taxon>Dikarya</taxon>
        <taxon>Ascomycota</taxon>
        <taxon>Saccharomycotina</taxon>
        <taxon>Saccharomycetes</taxon>
        <taxon>Saccharomycetales</taxon>
        <taxon>Saccharomycetaceae</taxon>
        <taxon>Naumovozyma</taxon>
    </lineage>
</organism>
<dbReference type="eggNOG" id="ENOG502RR5W">
    <property type="taxonomic scope" value="Eukaryota"/>
</dbReference>
<evidence type="ECO:0000313" key="1">
    <source>
        <dbReference type="EMBL" id="CCC70552.1"/>
    </source>
</evidence>
<dbReference type="GeneID" id="96904201"/>
<dbReference type="GO" id="GO:0090615">
    <property type="term" value="P:mitochondrial mRNA processing"/>
    <property type="evidence" value="ECO:0007669"/>
    <property type="project" value="EnsemblFungi"/>
</dbReference>
<dbReference type="GO" id="GO:0000372">
    <property type="term" value="P:Group I intron splicing"/>
    <property type="evidence" value="ECO:0007669"/>
    <property type="project" value="EnsemblFungi"/>
</dbReference>
<sequence>MTSNKNTKLLTHLLGNLKSTGRIVGTTAAAGNGLPTSNNIKTIRRPNYIAKPTVLKFTSYDPYLTKNDFLSLIPENVFAQAPLTTDMETKYDFTLIKKRDPKYFLFKDQYYLKFLNFIKLQRYSNVTKFARLKKVRVNFKPLQNIHENDLFMTNHQFYLQNLVAAYKSKEAYLQQIKGLEVSPVELSTVEMEEMEENSLVVWNLPNDMKPIEVQNYFWFYDIKHCFKLYWNDTTSLHYFAFNNSKDAADFKSNFHGVNFHNEALYKILVERLI</sequence>
<dbReference type="GO" id="GO:0045182">
    <property type="term" value="F:translation regulator activity"/>
    <property type="evidence" value="ECO:0007669"/>
    <property type="project" value="EnsemblFungi"/>
</dbReference>
<evidence type="ECO:0000313" key="2">
    <source>
        <dbReference type="Proteomes" id="UP000001640"/>
    </source>
</evidence>
<reference evidence="1 2" key="1">
    <citation type="journal article" date="2011" name="Proc. Natl. Acad. Sci. U.S.A.">
        <title>Evolutionary erosion of yeast sex chromosomes by mating-type switching accidents.</title>
        <authorList>
            <person name="Gordon J.L."/>
            <person name="Armisen D."/>
            <person name="Proux-Wera E."/>
            <person name="Oheigeartaigh S.S."/>
            <person name="Byrne K.P."/>
            <person name="Wolfe K.H."/>
        </authorList>
    </citation>
    <scope>NUCLEOTIDE SEQUENCE [LARGE SCALE GENOMIC DNA]</scope>
    <source>
        <strain evidence="2">ATCC 76901 / BCRC 22586 / CBS 4309 / NBRC 1992 / NRRL Y-12630</strain>
    </source>
</reference>
<name>G0VGD2_NAUCA</name>
<dbReference type="AlphaFoldDB" id="G0VGD2"/>
<reference key="2">
    <citation type="submission" date="2011-08" db="EMBL/GenBank/DDBJ databases">
        <title>Genome sequence of Naumovozyma castellii.</title>
        <authorList>
            <person name="Gordon J.L."/>
            <person name="Armisen D."/>
            <person name="Proux-Wera E."/>
            <person name="OhEigeartaigh S.S."/>
            <person name="Byrne K.P."/>
            <person name="Wolfe K.H."/>
        </authorList>
    </citation>
    <scope>NUCLEOTIDE SEQUENCE</scope>
    <source>
        <strain>Type strain:CBS 4309</strain>
    </source>
</reference>
<dbReference type="EMBL" id="HE576757">
    <property type="protein sequence ID" value="CCC70552.1"/>
    <property type="molecule type" value="Genomic_DNA"/>
</dbReference>
<proteinExistence type="predicted"/>
<dbReference type="HOGENOM" id="CLU_1066355_0_0_1"/>
<dbReference type="Proteomes" id="UP000001640">
    <property type="component" value="Chromosome 6"/>
</dbReference>
<dbReference type="GO" id="GO:0005743">
    <property type="term" value="C:mitochondrial inner membrane"/>
    <property type="evidence" value="ECO:0007669"/>
    <property type="project" value="EnsemblFungi"/>
</dbReference>
<protein>
    <submittedName>
        <fullName evidence="1">Uncharacterized protein</fullName>
    </submittedName>
</protein>
<keyword evidence="2" id="KW-1185">Reference proteome</keyword>
<dbReference type="OMA" id="KHCFKLY"/>
<dbReference type="STRING" id="1064592.G0VGD2"/>
<dbReference type="FunCoup" id="G0VGD2">
    <property type="interactions" value="59"/>
</dbReference>
<dbReference type="RefSeq" id="XP_003676908.1">
    <property type="nucleotide sequence ID" value="XM_003676860.1"/>
</dbReference>
<dbReference type="GO" id="GO:0097157">
    <property type="term" value="F:pre-mRNA intronic binding"/>
    <property type="evidence" value="ECO:0007669"/>
    <property type="project" value="EnsemblFungi"/>
</dbReference>
<dbReference type="InParanoid" id="G0VGD2"/>
<dbReference type="GO" id="GO:0048027">
    <property type="term" value="F:mRNA 5'-UTR binding"/>
    <property type="evidence" value="ECO:0007669"/>
    <property type="project" value="EnsemblFungi"/>
</dbReference>
<dbReference type="GO" id="GO:0005759">
    <property type="term" value="C:mitochondrial matrix"/>
    <property type="evidence" value="ECO:0007669"/>
    <property type="project" value="EnsemblFungi"/>
</dbReference>
<accession>G0VGD2</accession>